<evidence type="ECO:0000256" key="1">
    <source>
        <dbReference type="SAM" id="SignalP"/>
    </source>
</evidence>
<dbReference type="AlphaFoldDB" id="A0A6M5YIC2"/>
<dbReference type="GO" id="GO:0030246">
    <property type="term" value="F:carbohydrate binding"/>
    <property type="evidence" value="ECO:0007669"/>
    <property type="project" value="InterPro"/>
</dbReference>
<organism evidence="2 3">
    <name type="scientific">Frigoriglobus tundricola</name>
    <dbReference type="NCBI Taxonomy" id="2774151"/>
    <lineage>
        <taxon>Bacteria</taxon>
        <taxon>Pseudomonadati</taxon>
        <taxon>Planctomycetota</taxon>
        <taxon>Planctomycetia</taxon>
        <taxon>Gemmatales</taxon>
        <taxon>Gemmataceae</taxon>
        <taxon>Frigoriglobus</taxon>
    </lineage>
</organism>
<gene>
    <name evidence="2" type="ORF">FTUN_0493</name>
</gene>
<protein>
    <recommendedName>
        <fullName evidence="4">Carboxypeptidase regulatory-like domain-containing protein</fullName>
    </recommendedName>
</protein>
<accession>A0A6M5YIC2</accession>
<evidence type="ECO:0000313" key="2">
    <source>
        <dbReference type="EMBL" id="QJW92993.1"/>
    </source>
</evidence>
<name>A0A6M5YIC2_9BACT</name>
<keyword evidence="3" id="KW-1185">Reference proteome</keyword>
<proteinExistence type="predicted"/>
<sequence>MAVLLRLQVVAAAAFVAVASGCGSPTATVSGTVTGADGKPATGLIVFAPQDATKYREAVEGAIVDGHYALPAVPPGPKWVNVTVTRNGVHNPSLAVTPAPKEVDLKSGPQVIDSTLSKLR</sequence>
<dbReference type="Proteomes" id="UP000503447">
    <property type="component" value="Chromosome"/>
</dbReference>
<reference evidence="3" key="1">
    <citation type="submission" date="2020-05" db="EMBL/GenBank/DDBJ databases">
        <title>Frigoriglobus tundricola gen. nov., sp. nov., a psychrotolerant cellulolytic planctomycete of the family Gemmataceae with two divergent copies of 16S rRNA gene.</title>
        <authorList>
            <person name="Kulichevskaya I.S."/>
            <person name="Ivanova A.A."/>
            <person name="Naumoff D.G."/>
            <person name="Beletsky A.V."/>
            <person name="Rijpstra W.I.C."/>
            <person name="Sinninghe Damste J.S."/>
            <person name="Mardanov A.V."/>
            <person name="Ravin N.V."/>
            <person name="Dedysh S.N."/>
        </authorList>
    </citation>
    <scope>NUCLEOTIDE SEQUENCE [LARGE SCALE GENOMIC DNA]</scope>
    <source>
        <strain evidence="3">PL17</strain>
    </source>
</reference>
<dbReference type="PROSITE" id="PS51257">
    <property type="entry name" value="PROKAR_LIPOPROTEIN"/>
    <property type="match status" value="1"/>
</dbReference>
<dbReference type="InterPro" id="IPR013784">
    <property type="entry name" value="Carb-bd-like_fold"/>
</dbReference>
<dbReference type="EMBL" id="CP053452">
    <property type="protein sequence ID" value="QJW92993.1"/>
    <property type="molecule type" value="Genomic_DNA"/>
</dbReference>
<feature type="chain" id="PRO_5026922497" description="Carboxypeptidase regulatory-like domain-containing protein" evidence="1">
    <location>
        <begin position="20"/>
        <end position="120"/>
    </location>
</feature>
<dbReference type="KEGG" id="ftj:FTUN_0493"/>
<dbReference type="RefSeq" id="WP_171469284.1">
    <property type="nucleotide sequence ID" value="NZ_CP053452.2"/>
</dbReference>
<evidence type="ECO:0000313" key="3">
    <source>
        <dbReference type="Proteomes" id="UP000503447"/>
    </source>
</evidence>
<evidence type="ECO:0008006" key="4">
    <source>
        <dbReference type="Google" id="ProtNLM"/>
    </source>
</evidence>
<feature type="signal peptide" evidence="1">
    <location>
        <begin position="1"/>
        <end position="19"/>
    </location>
</feature>
<keyword evidence="1" id="KW-0732">Signal</keyword>
<dbReference type="SUPFAM" id="SSF49452">
    <property type="entry name" value="Starch-binding domain-like"/>
    <property type="match status" value="1"/>
</dbReference>